<dbReference type="SMART" id="SM00387">
    <property type="entry name" value="HATPase_c"/>
    <property type="match status" value="1"/>
</dbReference>
<dbReference type="GO" id="GO:0000155">
    <property type="term" value="F:phosphorelay sensor kinase activity"/>
    <property type="evidence" value="ECO:0007669"/>
    <property type="project" value="InterPro"/>
</dbReference>
<proteinExistence type="predicted"/>
<gene>
    <name evidence="10" type="primary">divL</name>
    <name evidence="10" type="ORF">ERS852476_00765</name>
</gene>
<keyword evidence="4" id="KW-0597">Phosphoprotein</keyword>
<dbReference type="PROSITE" id="PS50109">
    <property type="entry name" value="HIS_KIN"/>
    <property type="match status" value="1"/>
</dbReference>
<dbReference type="InterPro" id="IPR036890">
    <property type="entry name" value="HATPase_C_sf"/>
</dbReference>
<dbReference type="InterPro" id="IPR003594">
    <property type="entry name" value="HATPase_dom"/>
</dbReference>
<evidence type="ECO:0000256" key="6">
    <source>
        <dbReference type="ARBA" id="ARBA00022777"/>
    </source>
</evidence>
<dbReference type="Pfam" id="PF00512">
    <property type="entry name" value="HisKA"/>
    <property type="match status" value="1"/>
</dbReference>
<dbReference type="GO" id="GO:0016036">
    <property type="term" value="P:cellular response to phosphate starvation"/>
    <property type="evidence" value="ECO:0007669"/>
    <property type="project" value="TreeGrafter"/>
</dbReference>
<evidence type="ECO:0000313" key="10">
    <source>
        <dbReference type="EMBL" id="CUN67372.1"/>
    </source>
</evidence>
<dbReference type="PANTHER" id="PTHR45453:SF1">
    <property type="entry name" value="PHOSPHATE REGULON SENSOR PROTEIN PHOR"/>
    <property type="match status" value="1"/>
</dbReference>
<evidence type="ECO:0000256" key="2">
    <source>
        <dbReference type="ARBA" id="ARBA00004370"/>
    </source>
</evidence>
<evidence type="ECO:0000256" key="1">
    <source>
        <dbReference type="ARBA" id="ARBA00000085"/>
    </source>
</evidence>
<reference evidence="10 11" key="1">
    <citation type="submission" date="2015-09" db="EMBL/GenBank/DDBJ databases">
        <authorList>
            <consortium name="Pathogen Informatics"/>
        </authorList>
    </citation>
    <scope>NUCLEOTIDE SEQUENCE [LARGE SCALE GENOMIC DNA]</scope>
    <source>
        <strain evidence="10 11">2789STDY5834861</strain>
    </source>
</reference>
<dbReference type="SUPFAM" id="SSF55874">
    <property type="entry name" value="ATPase domain of HSP90 chaperone/DNA topoisomerase II/histidine kinase"/>
    <property type="match status" value="1"/>
</dbReference>
<name>A0A173YT55_9FIRM</name>
<dbReference type="GO" id="GO:0004721">
    <property type="term" value="F:phosphoprotein phosphatase activity"/>
    <property type="evidence" value="ECO:0007669"/>
    <property type="project" value="TreeGrafter"/>
</dbReference>
<evidence type="ECO:0000256" key="8">
    <source>
        <dbReference type="SAM" id="Phobius"/>
    </source>
</evidence>
<keyword evidence="6" id="KW-0418">Kinase</keyword>
<dbReference type="InterPro" id="IPR003661">
    <property type="entry name" value="HisK_dim/P_dom"/>
</dbReference>
<dbReference type="RefSeq" id="WP_081026377.1">
    <property type="nucleotide sequence ID" value="NZ_CYZP01000005.1"/>
</dbReference>
<evidence type="ECO:0000313" key="11">
    <source>
        <dbReference type="Proteomes" id="UP000095645"/>
    </source>
</evidence>
<dbReference type="SUPFAM" id="SSF47384">
    <property type="entry name" value="Homodimeric domain of signal transducing histidine kinase"/>
    <property type="match status" value="1"/>
</dbReference>
<comment type="subcellular location">
    <subcellularLocation>
        <location evidence="2">Membrane</location>
    </subcellularLocation>
</comment>
<evidence type="ECO:0000256" key="7">
    <source>
        <dbReference type="ARBA" id="ARBA00023012"/>
    </source>
</evidence>
<dbReference type="InterPro" id="IPR050351">
    <property type="entry name" value="BphY/WalK/GraS-like"/>
</dbReference>
<dbReference type="GO" id="GO:0005886">
    <property type="term" value="C:plasma membrane"/>
    <property type="evidence" value="ECO:0007669"/>
    <property type="project" value="TreeGrafter"/>
</dbReference>
<keyword evidence="5 10" id="KW-0808">Transferase</keyword>
<keyword evidence="8" id="KW-0472">Membrane</keyword>
<dbReference type="Pfam" id="PF02518">
    <property type="entry name" value="HATPase_c"/>
    <property type="match status" value="1"/>
</dbReference>
<dbReference type="PRINTS" id="PR00344">
    <property type="entry name" value="BCTRLSENSOR"/>
</dbReference>
<keyword evidence="7" id="KW-0902">Two-component regulatory system</keyword>
<comment type="catalytic activity">
    <reaction evidence="1">
        <text>ATP + protein L-histidine = ADP + protein N-phospho-L-histidine.</text>
        <dbReference type="EC" id="2.7.13.3"/>
    </reaction>
</comment>
<organism evidence="10 11">
    <name type="scientific">Blautia obeum</name>
    <dbReference type="NCBI Taxonomy" id="40520"/>
    <lineage>
        <taxon>Bacteria</taxon>
        <taxon>Bacillati</taxon>
        <taxon>Bacillota</taxon>
        <taxon>Clostridia</taxon>
        <taxon>Lachnospirales</taxon>
        <taxon>Lachnospiraceae</taxon>
        <taxon>Blautia</taxon>
    </lineage>
</organism>
<dbReference type="InterPro" id="IPR004358">
    <property type="entry name" value="Sig_transdc_His_kin-like_C"/>
</dbReference>
<sequence length="309" mass="35667">MDWLMCIMMIILFSAVLVLLWKNYRIKKEAKLFAEKVEGALDAIVTGKEWNMEEELEDSLWGRTGTQLAKAGHVFQKKEEDGFREKERVKGLISDISHQTRTPIANIKLYLELLEDEEFSQNGQEFFGKIKGQMEKIDFLMQSMVKMSRLETGILQIHKEDQNLYETIRHAVADVVPEAALKGIGLYVNCEENMMIRHDSKWTEEAIYNILDNALKYTEPGGKIHIQTERQELFFKISISDTGKGIAPERQAEIFTRFYRESEVHDKPGVGIGLYLARTIMELQKGYIEVQSEIGKGACFRLYFPVNEP</sequence>
<dbReference type="Proteomes" id="UP000095645">
    <property type="component" value="Unassembled WGS sequence"/>
</dbReference>
<dbReference type="AlphaFoldDB" id="A0A173YT55"/>
<evidence type="ECO:0000259" key="9">
    <source>
        <dbReference type="PROSITE" id="PS50109"/>
    </source>
</evidence>
<dbReference type="InterPro" id="IPR036097">
    <property type="entry name" value="HisK_dim/P_sf"/>
</dbReference>
<keyword evidence="8" id="KW-1133">Transmembrane helix</keyword>
<feature type="domain" description="Histidine kinase" evidence="9">
    <location>
        <begin position="95"/>
        <end position="308"/>
    </location>
</feature>
<feature type="transmembrane region" description="Helical" evidence="8">
    <location>
        <begin position="6"/>
        <end position="24"/>
    </location>
</feature>
<dbReference type="FunFam" id="3.30.565.10:FF:000006">
    <property type="entry name" value="Sensor histidine kinase WalK"/>
    <property type="match status" value="1"/>
</dbReference>
<dbReference type="EMBL" id="CYZP01000005">
    <property type="protein sequence ID" value="CUN67372.1"/>
    <property type="molecule type" value="Genomic_DNA"/>
</dbReference>
<accession>A0A173YT55</accession>
<dbReference type="Gene3D" id="3.30.565.10">
    <property type="entry name" value="Histidine kinase-like ATPase, C-terminal domain"/>
    <property type="match status" value="1"/>
</dbReference>
<keyword evidence="8" id="KW-0812">Transmembrane</keyword>
<dbReference type="InterPro" id="IPR005467">
    <property type="entry name" value="His_kinase_dom"/>
</dbReference>
<evidence type="ECO:0000256" key="5">
    <source>
        <dbReference type="ARBA" id="ARBA00022679"/>
    </source>
</evidence>
<evidence type="ECO:0000256" key="3">
    <source>
        <dbReference type="ARBA" id="ARBA00012438"/>
    </source>
</evidence>
<dbReference type="Gene3D" id="1.10.287.130">
    <property type="match status" value="1"/>
</dbReference>
<protein>
    <recommendedName>
        <fullName evidence="3">histidine kinase</fullName>
        <ecNumber evidence="3">2.7.13.3</ecNumber>
    </recommendedName>
</protein>
<evidence type="ECO:0000256" key="4">
    <source>
        <dbReference type="ARBA" id="ARBA00022553"/>
    </source>
</evidence>
<dbReference type="SMART" id="SM00388">
    <property type="entry name" value="HisKA"/>
    <property type="match status" value="1"/>
</dbReference>
<dbReference type="PANTHER" id="PTHR45453">
    <property type="entry name" value="PHOSPHATE REGULON SENSOR PROTEIN PHOR"/>
    <property type="match status" value="1"/>
</dbReference>
<dbReference type="EC" id="2.7.13.3" evidence="3"/>